<protein>
    <recommendedName>
        <fullName evidence="2">SH3b domain-containing protein</fullName>
    </recommendedName>
</protein>
<dbReference type="InterPro" id="IPR003646">
    <property type="entry name" value="SH3-like_bac-type"/>
</dbReference>
<reference evidence="3 4" key="1">
    <citation type="journal article" date="2014" name="Antonie Van Leeuwenhoek">
        <title>Roseivivax atlanticus sp. nov., isolated from surface seawater of the Atlantic Ocean.</title>
        <authorList>
            <person name="Li G."/>
            <person name="Lai Q."/>
            <person name="Liu X."/>
            <person name="Sun F."/>
            <person name="Shao Z."/>
        </authorList>
    </citation>
    <scope>NUCLEOTIDE SEQUENCE [LARGE SCALE GENOMIC DNA]</scope>
    <source>
        <strain evidence="3 4">22II-s10s</strain>
    </source>
</reference>
<evidence type="ECO:0000259" key="2">
    <source>
        <dbReference type="PROSITE" id="PS51781"/>
    </source>
</evidence>
<proteinExistence type="predicted"/>
<name>W4HGK0_9RHOB</name>
<dbReference type="eggNOG" id="COG4991">
    <property type="taxonomic scope" value="Bacteria"/>
</dbReference>
<comment type="caution">
    <text evidence="3">The sequence shown here is derived from an EMBL/GenBank/DDBJ whole genome shotgun (WGS) entry which is preliminary data.</text>
</comment>
<dbReference type="OrthoDB" id="7433551at2"/>
<accession>W4HGK0</accession>
<keyword evidence="4" id="KW-1185">Reference proteome</keyword>
<dbReference type="AlphaFoldDB" id="W4HGK0"/>
<dbReference type="EMBL" id="AQQW01000009">
    <property type="protein sequence ID" value="ETW11824.1"/>
    <property type="molecule type" value="Genomic_DNA"/>
</dbReference>
<dbReference type="STRING" id="1379903.ATO8_14197"/>
<evidence type="ECO:0000256" key="1">
    <source>
        <dbReference type="SAM" id="MobiDB-lite"/>
    </source>
</evidence>
<dbReference type="Proteomes" id="UP000019063">
    <property type="component" value="Unassembled WGS sequence"/>
</dbReference>
<evidence type="ECO:0000313" key="3">
    <source>
        <dbReference type="EMBL" id="ETW11824.1"/>
    </source>
</evidence>
<dbReference type="Gene3D" id="2.30.30.40">
    <property type="entry name" value="SH3 Domains"/>
    <property type="match status" value="1"/>
</dbReference>
<dbReference type="RefSeq" id="WP_043845341.1">
    <property type="nucleotide sequence ID" value="NZ_AQQW01000009.1"/>
</dbReference>
<feature type="domain" description="SH3b" evidence="2">
    <location>
        <begin position="139"/>
        <end position="202"/>
    </location>
</feature>
<feature type="region of interest" description="Disordered" evidence="1">
    <location>
        <begin position="70"/>
        <end position="119"/>
    </location>
</feature>
<sequence>MYKFILVTFGALFLAFYEMSGGSDFEPGWWLDKNADAVAEADAAEAQSEQVARADSGGVLTQVVASAEASEATPAQKAPAQASDTPEPIAVSLNSGSAGSDDPLADVPLTRRTTDTDVETGVSVRETTASSSNAEESSADMRVVDGNVVNMRTGPGTNFSVIAQLRRGDEVQVLRSNDGWVKLRTVENNRIGWMADYLVTASR</sequence>
<gene>
    <name evidence="3" type="ORF">ATO8_14197</name>
</gene>
<organism evidence="3 4">
    <name type="scientific">Roseivivax marinus</name>
    <dbReference type="NCBI Taxonomy" id="1379903"/>
    <lineage>
        <taxon>Bacteria</taxon>
        <taxon>Pseudomonadati</taxon>
        <taxon>Pseudomonadota</taxon>
        <taxon>Alphaproteobacteria</taxon>
        <taxon>Rhodobacterales</taxon>
        <taxon>Roseobacteraceae</taxon>
        <taxon>Roseivivax</taxon>
    </lineage>
</organism>
<evidence type="ECO:0000313" key="4">
    <source>
        <dbReference type="Proteomes" id="UP000019063"/>
    </source>
</evidence>
<dbReference type="Pfam" id="PF08239">
    <property type="entry name" value="SH3_3"/>
    <property type="match status" value="1"/>
</dbReference>
<dbReference type="PROSITE" id="PS51781">
    <property type="entry name" value="SH3B"/>
    <property type="match status" value="1"/>
</dbReference>
<dbReference type="SMART" id="SM00287">
    <property type="entry name" value="SH3b"/>
    <property type="match status" value="1"/>
</dbReference>